<dbReference type="GO" id="GO:0008270">
    <property type="term" value="F:zinc ion binding"/>
    <property type="evidence" value="ECO:0007669"/>
    <property type="project" value="UniProtKB-KW"/>
</dbReference>
<keyword evidence="4 9" id="KW-0863">Zinc-finger</keyword>
<accession>A0A667XQQ8</accession>
<dbReference type="GO" id="GO:0003677">
    <property type="term" value="F:DNA binding"/>
    <property type="evidence" value="ECO:0007669"/>
    <property type="project" value="UniProtKB-KW"/>
</dbReference>
<dbReference type="PROSITE" id="PS00028">
    <property type="entry name" value="ZINC_FINGER_C2H2_1"/>
    <property type="match status" value="3"/>
</dbReference>
<feature type="domain" description="C2H2-type" evidence="10">
    <location>
        <begin position="164"/>
        <end position="186"/>
    </location>
</feature>
<dbReference type="AlphaFoldDB" id="A0A667XQQ8"/>
<dbReference type="InterPro" id="IPR036236">
    <property type="entry name" value="Znf_C2H2_sf"/>
</dbReference>
<feature type="domain" description="C2H2-type" evidence="10">
    <location>
        <begin position="136"/>
        <end position="163"/>
    </location>
</feature>
<evidence type="ECO:0000256" key="4">
    <source>
        <dbReference type="ARBA" id="ARBA00022771"/>
    </source>
</evidence>
<dbReference type="PANTHER" id="PTHR24394:SF48">
    <property type="entry name" value="ZINC FINGER PROTEIN 771"/>
    <property type="match status" value="1"/>
</dbReference>
<evidence type="ECO:0000256" key="8">
    <source>
        <dbReference type="ARBA" id="ARBA00023242"/>
    </source>
</evidence>
<keyword evidence="3" id="KW-0677">Repeat</keyword>
<evidence type="ECO:0000256" key="7">
    <source>
        <dbReference type="ARBA" id="ARBA00023163"/>
    </source>
</evidence>
<dbReference type="FunFam" id="3.30.160.60:FF:000624">
    <property type="entry name" value="zinc finger protein 697"/>
    <property type="match status" value="1"/>
</dbReference>
<dbReference type="Ensembl" id="ENSMMDT00005018069.1">
    <property type="protein sequence ID" value="ENSMMDP00005017632.1"/>
    <property type="gene ID" value="ENSMMDG00005008847.1"/>
</dbReference>
<dbReference type="GO" id="GO:0005634">
    <property type="term" value="C:nucleus"/>
    <property type="evidence" value="ECO:0007669"/>
    <property type="project" value="UniProtKB-SubCell"/>
</dbReference>
<evidence type="ECO:0000256" key="6">
    <source>
        <dbReference type="ARBA" id="ARBA00023015"/>
    </source>
</evidence>
<dbReference type="GeneTree" id="ENSGT01150000286934"/>
<dbReference type="SMART" id="SM00355">
    <property type="entry name" value="ZnF_C2H2"/>
    <property type="match status" value="4"/>
</dbReference>
<reference evidence="11" key="3">
    <citation type="submission" date="2025-09" db="UniProtKB">
        <authorList>
            <consortium name="Ensembl"/>
        </authorList>
    </citation>
    <scope>IDENTIFICATION</scope>
</reference>
<dbReference type="InterPro" id="IPR013087">
    <property type="entry name" value="Znf_C2H2_type"/>
</dbReference>
<proteinExistence type="predicted"/>
<dbReference type="Proteomes" id="UP000472263">
    <property type="component" value="Chromosome 18"/>
</dbReference>
<evidence type="ECO:0000256" key="9">
    <source>
        <dbReference type="PROSITE-ProRule" id="PRU00042"/>
    </source>
</evidence>
<dbReference type="FunFam" id="3.30.160.60:FF:001177">
    <property type="entry name" value="Zinc finger protein 33A"/>
    <property type="match status" value="1"/>
</dbReference>
<dbReference type="SUPFAM" id="SSF57667">
    <property type="entry name" value="beta-beta-alpha zinc fingers"/>
    <property type="match status" value="2"/>
</dbReference>
<dbReference type="Gene3D" id="3.30.160.60">
    <property type="entry name" value="Classic Zinc Finger"/>
    <property type="match status" value="3"/>
</dbReference>
<feature type="domain" description="C2H2-type" evidence="10">
    <location>
        <begin position="108"/>
        <end position="135"/>
    </location>
</feature>
<evidence type="ECO:0000256" key="3">
    <source>
        <dbReference type="ARBA" id="ARBA00022737"/>
    </source>
</evidence>
<dbReference type="GO" id="GO:0000981">
    <property type="term" value="F:DNA-binding transcription factor activity, RNA polymerase II-specific"/>
    <property type="evidence" value="ECO:0007669"/>
    <property type="project" value="TreeGrafter"/>
</dbReference>
<reference evidence="11" key="2">
    <citation type="submission" date="2025-08" db="UniProtKB">
        <authorList>
            <consortium name="Ensembl"/>
        </authorList>
    </citation>
    <scope>IDENTIFICATION</scope>
</reference>
<reference evidence="11" key="1">
    <citation type="submission" date="2019-06" db="EMBL/GenBank/DDBJ databases">
        <authorList>
            <consortium name="Wellcome Sanger Institute Data Sharing"/>
        </authorList>
    </citation>
    <scope>NUCLEOTIDE SEQUENCE [LARGE SCALE GENOMIC DNA]</scope>
</reference>
<keyword evidence="5" id="KW-0862">Zinc</keyword>
<comment type="subcellular location">
    <subcellularLocation>
        <location evidence="1">Nucleus</location>
    </subcellularLocation>
</comment>
<evidence type="ECO:0000313" key="11">
    <source>
        <dbReference type="Ensembl" id="ENSMMDP00005017632.1"/>
    </source>
</evidence>
<keyword evidence="7" id="KW-0804">Transcription</keyword>
<keyword evidence="2" id="KW-0479">Metal-binding</keyword>
<dbReference type="PROSITE" id="PS50157">
    <property type="entry name" value="ZINC_FINGER_C2H2_2"/>
    <property type="match status" value="3"/>
</dbReference>
<evidence type="ECO:0000313" key="12">
    <source>
        <dbReference type="Proteomes" id="UP000472263"/>
    </source>
</evidence>
<protein>
    <recommendedName>
        <fullName evidence="10">C2H2-type domain-containing protein</fullName>
    </recommendedName>
</protein>
<dbReference type="Pfam" id="PF00096">
    <property type="entry name" value="zf-C2H2"/>
    <property type="match status" value="3"/>
</dbReference>
<evidence type="ECO:0000256" key="5">
    <source>
        <dbReference type="ARBA" id="ARBA00022833"/>
    </source>
</evidence>
<name>A0A667XQQ8_9TELE</name>
<evidence type="ECO:0000256" key="1">
    <source>
        <dbReference type="ARBA" id="ARBA00004123"/>
    </source>
</evidence>
<dbReference type="Pfam" id="PF13894">
    <property type="entry name" value="zf-C2H2_4"/>
    <property type="match status" value="1"/>
</dbReference>
<organism evidence="11 12">
    <name type="scientific">Myripristis murdjan</name>
    <name type="common">pinecone soldierfish</name>
    <dbReference type="NCBI Taxonomy" id="586833"/>
    <lineage>
        <taxon>Eukaryota</taxon>
        <taxon>Metazoa</taxon>
        <taxon>Chordata</taxon>
        <taxon>Craniata</taxon>
        <taxon>Vertebrata</taxon>
        <taxon>Euteleostomi</taxon>
        <taxon>Actinopterygii</taxon>
        <taxon>Neopterygii</taxon>
        <taxon>Teleostei</taxon>
        <taxon>Neoteleostei</taxon>
        <taxon>Acanthomorphata</taxon>
        <taxon>Holocentriformes</taxon>
        <taxon>Holocentridae</taxon>
        <taxon>Myripristis</taxon>
    </lineage>
</organism>
<evidence type="ECO:0000256" key="2">
    <source>
        <dbReference type="ARBA" id="ARBA00022723"/>
    </source>
</evidence>
<sequence>MTTSVSAASDLPPVSSEFPDIFQPTEPAAIPADPPQVYGVSIRTGRNLGHPSTGINACKICGQTFQQPSLLRRHYGQCQQRLQQGFRQPVQGTKRTKLQLYPPGCSPFRCTECNREFNRLENLKTHLRIHTGERPYTCSVCSKCFRHSGALTRHFRIHTGEKPYVCGQCGKSFRNCGGLKFHQRSHRTSVISEGPH</sequence>
<evidence type="ECO:0000259" key="10">
    <source>
        <dbReference type="PROSITE" id="PS50157"/>
    </source>
</evidence>
<keyword evidence="8" id="KW-0539">Nucleus</keyword>
<keyword evidence="6" id="KW-0805">Transcription regulation</keyword>
<dbReference type="FunFam" id="3.30.160.60:FF:000358">
    <property type="entry name" value="zinc finger protein 24"/>
    <property type="match status" value="1"/>
</dbReference>
<dbReference type="PANTHER" id="PTHR24394">
    <property type="entry name" value="ZINC FINGER PROTEIN"/>
    <property type="match status" value="1"/>
</dbReference>
<dbReference type="InParanoid" id="A0A667XQQ8"/>
<keyword evidence="12" id="KW-1185">Reference proteome</keyword>